<feature type="transmembrane region" description="Helical" evidence="1">
    <location>
        <begin position="368"/>
        <end position="388"/>
    </location>
</feature>
<organism evidence="3 4">
    <name type="scientific">Homarus americanus</name>
    <name type="common">American lobster</name>
    <dbReference type="NCBI Taxonomy" id="6706"/>
    <lineage>
        <taxon>Eukaryota</taxon>
        <taxon>Metazoa</taxon>
        <taxon>Ecdysozoa</taxon>
        <taxon>Arthropoda</taxon>
        <taxon>Crustacea</taxon>
        <taxon>Multicrustacea</taxon>
        <taxon>Malacostraca</taxon>
        <taxon>Eumalacostraca</taxon>
        <taxon>Eucarida</taxon>
        <taxon>Decapoda</taxon>
        <taxon>Pleocyemata</taxon>
        <taxon>Astacidea</taxon>
        <taxon>Nephropoidea</taxon>
        <taxon>Nephropidae</taxon>
        <taxon>Homarus</taxon>
    </lineage>
</organism>
<proteinExistence type="predicted"/>
<protein>
    <recommendedName>
        <fullName evidence="2">DUF7802 domain-containing protein</fullName>
    </recommendedName>
</protein>
<dbReference type="InterPro" id="IPR056704">
    <property type="entry name" value="DUF7802"/>
</dbReference>
<reference evidence="3" key="1">
    <citation type="journal article" date="2021" name="Sci. Adv.">
        <title>The American lobster genome reveals insights on longevity, neural, and immune adaptations.</title>
        <authorList>
            <person name="Polinski J.M."/>
            <person name="Zimin A.V."/>
            <person name="Clark K.F."/>
            <person name="Kohn A.B."/>
            <person name="Sadowski N."/>
            <person name="Timp W."/>
            <person name="Ptitsyn A."/>
            <person name="Khanna P."/>
            <person name="Romanova D.Y."/>
            <person name="Williams P."/>
            <person name="Greenwood S.J."/>
            <person name="Moroz L.L."/>
            <person name="Walt D.R."/>
            <person name="Bodnar A.G."/>
        </authorList>
    </citation>
    <scope>NUCLEOTIDE SEQUENCE</scope>
    <source>
        <strain evidence="3">GMGI-L3</strain>
    </source>
</reference>
<dbReference type="Proteomes" id="UP000747542">
    <property type="component" value="Unassembled WGS sequence"/>
</dbReference>
<feature type="transmembrane region" description="Helical" evidence="1">
    <location>
        <begin position="198"/>
        <end position="221"/>
    </location>
</feature>
<keyword evidence="4" id="KW-1185">Reference proteome</keyword>
<keyword evidence="1" id="KW-0472">Membrane</keyword>
<evidence type="ECO:0000256" key="1">
    <source>
        <dbReference type="SAM" id="Phobius"/>
    </source>
</evidence>
<dbReference type="AlphaFoldDB" id="A0A8J5JFL7"/>
<gene>
    <name evidence="3" type="ORF">Hamer_G015958</name>
</gene>
<evidence type="ECO:0000259" key="2">
    <source>
        <dbReference type="Pfam" id="PF25085"/>
    </source>
</evidence>
<accession>A0A8J5JFL7</accession>
<name>A0A8J5JFL7_HOMAM</name>
<keyword evidence="1" id="KW-1133">Transmembrane helix</keyword>
<dbReference type="PANTHER" id="PTHR35982">
    <property type="entry name" value="AGAP005361-PA"/>
    <property type="match status" value="1"/>
</dbReference>
<feature type="domain" description="DUF7802" evidence="2">
    <location>
        <begin position="119"/>
        <end position="386"/>
    </location>
</feature>
<feature type="transmembrane region" description="Helical" evidence="1">
    <location>
        <begin position="269"/>
        <end position="289"/>
    </location>
</feature>
<feature type="transmembrane region" description="Helical" evidence="1">
    <location>
        <begin position="227"/>
        <end position="249"/>
    </location>
</feature>
<sequence>MVNPRDLRGFGDETENYTFKDTLDWFVHVRDPAEVFKAQPTYFLSEWSYVIIAFLLYCGGPLEVPLAGVLPSWLDYGDGLILDAGHRQLLALTDHHNVSGSQTSTPHTLDFNEFILSPAGLVEVLIDIPYDIMAVKFVHWTWHDTDPNIYDRHYWVPWNSYYFHLAFGTAFTFALNFWRRKITGSDDKGEVSSPGKEIVCAFLAGLCGMPGGVIQFIFLYHPLHDTYGIHTENCTLAIVLVYFLIVWAADRTPRVTSRRQKGEKSHWSVIIIVLNMVIHYGLYLSMAVFGKPEEEVSIGLHERTGPCDEKTDVYTAFGGVLKRQTYLCTDDYDEKYYDFHCLPGGQRVSDGMEWYTICGTPFPNRAEYISVIVLVCVVSAVIFYNLLFRSSRTLLYQKKKETKLKFN</sequence>
<feature type="transmembrane region" description="Helical" evidence="1">
    <location>
        <begin position="47"/>
        <end position="70"/>
    </location>
</feature>
<keyword evidence="1" id="KW-0812">Transmembrane</keyword>
<comment type="caution">
    <text evidence="3">The sequence shown here is derived from an EMBL/GenBank/DDBJ whole genome shotgun (WGS) entry which is preliminary data.</text>
</comment>
<dbReference type="Pfam" id="PF25085">
    <property type="entry name" value="DUF7802"/>
    <property type="match status" value="1"/>
</dbReference>
<dbReference type="PANTHER" id="PTHR35982:SF1">
    <property type="entry name" value="SPIROCYCLASE, AVEC FAMILY"/>
    <property type="match status" value="1"/>
</dbReference>
<feature type="transmembrane region" description="Helical" evidence="1">
    <location>
        <begin position="161"/>
        <end position="178"/>
    </location>
</feature>
<evidence type="ECO:0000313" key="3">
    <source>
        <dbReference type="EMBL" id="KAG7155591.1"/>
    </source>
</evidence>
<dbReference type="EMBL" id="JAHLQT010041065">
    <property type="protein sequence ID" value="KAG7155591.1"/>
    <property type="molecule type" value="Genomic_DNA"/>
</dbReference>
<evidence type="ECO:0000313" key="4">
    <source>
        <dbReference type="Proteomes" id="UP000747542"/>
    </source>
</evidence>